<feature type="signal peptide" evidence="2">
    <location>
        <begin position="1"/>
        <end position="18"/>
    </location>
</feature>
<evidence type="ECO:0000256" key="1">
    <source>
        <dbReference type="SAM" id="MobiDB-lite"/>
    </source>
</evidence>
<feature type="region of interest" description="Disordered" evidence="1">
    <location>
        <begin position="67"/>
        <end position="88"/>
    </location>
</feature>
<feature type="chain" id="PRO_5001704765" evidence="2">
    <location>
        <begin position="19"/>
        <end position="88"/>
    </location>
</feature>
<keyword evidence="4" id="KW-1185">Reference proteome</keyword>
<dbReference type="CTD" id="20326334"/>
<protein>
    <submittedName>
        <fullName evidence="3">Uncharacterized protein</fullName>
    </submittedName>
</protein>
<accession>A0A074YVG7</accession>
<evidence type="ECO:0000256" key="2">
    <source>
        <dbReference type="SAM" id="SignalP"/>
    </source>
</evidence>
<dbReference type="KEGG" id="ovi:T265_12166"/>
<dbReference type="RefSeq" id="XP_009177492.1">
    <property type="nucleotide sequence ID" value="XM_009179228.1"/>
</dbReference>
<organism evidence="3 4">
    <name type="scientific">Opisthorchis viverrini</name>
    <name type="common">Southeast Asian liver fluke</name>
    <dbReference type="NCBI Taxonomy" id="6198"/>
    <lineage>
        <taxon>Eukaryota</taxon>
        <taxon>Metazoa</taxon>
        <taxon>Spiralia</taxon>
        <taxon>Lophotrochozoa</taxon>
        <taxon>Platyhelminthes</taxon>
        <taxon>Trematoda</taxon>
        <taxon>Digenea</taxon>
        <taxon>Opisthorchiida</taxon>
        <taxon>Opisthorchiata</taxon>
        <taxon>Opisthorchiidae</taxon>
        <taxon>Opisthorchis</taxon>
    </lineage>
</organism>
<gene>
    <name evidence="3" type="ORF">T265_12166</name>
</gene>
<evidence type="ECO:0000313" key="3">
    <source>
        <dbReference type="EMBL" id="KER18761.1"/>
    </source>
</evidence>
<proteinExistence type="predicted"/>
<reference evidence="3 4" key="1">
    <citation type="submission" date="2013-11" db="EMBL/GenBank/DDBJ databases">
        <title>Opisthorchis viverrini - life in the bile duct.</title>
        <authorList>
            <person name="Young N.D."/>
            <person name="Nagarajan N."/>
            <person name="Lin S.J."/>
            <person name="Korhonen P.K."/>
            <person name="Jex A.R."/>
            <person name="Hall R.S."/>
            <person name="Safavi-Hemami H."/>
            <person name="Kaewkong W."/>
            <person name="Bertrand D."/>
            <person name="Gao S."/>
            <person name="Seet Q."/>
            <person name="Wongkham S."/>
            <person name="Teh B.T."/>
            <person name="Wongkham C."/>
            <person name="Intapan P.M."/>
            <person name="Maleewong W."/>
            <person name="Yang X."/>
            <person name="Hu M."/>
            <person name="Wang Z."/>
            <person name="Hofmann A."/>
            <person name="Sternberg P.W."/>
            <person name="Tan P."/>
            <person name="Wang J."/>
            <person name="Gasser R.B."/>
        </authorList>
    </citation>
    <scope>NUCLEOTIDE SEQUENCE [LARGE SCALE GENOMIC DNA]</scope>
</reference>
<dbReference type="AlphaFoldDB" id="A0A074YVG7"/>
<sequence>MSAAIILLTALLSSTIMGSPPSPGSNASNLLDAKCGQTWLPNVEYVACVFNQESNFRIACSLNLTKGNGQPEQERTAGLNFTAERRQN</sequence>
<dbReference type="Proteomes" id="UP000054324">
    <property type="component" value="Unassembled WGS sequence"/>
</dbReference>
<dbReference type="EMBL" id="KL598099">
    <property type="protein sequence ID" value="KER18761.1"/>
    <property type="molecule type" value="Genomic_DNA"/>
</dbReference>
<name>A0A074YVG7_OPIVI</name>
<evidence type="ECO:0000313" key="4">
    <source>
        <dbReference type="Proteomes" id="UP000054324"/>
    </source>
</evidence>
<dbReference type="GeneID" id="20326334"/>
<keyword evidence="2" id="KW-0732">Signal</keyword>